<feature type="compositionally biased region" description="Basic and acidic residues" evidence="1">
    <location>
        <begin position="143"/>
        <end position="164"/>
    </location>
</feature>
<name>A0A6J4Q7S6_9BURK</name>
<dbReference type="AlphaFoldDB" id="A0A6J4Q7S6"/>
<feature type="compositionally biased region" description="Low complexity" evidence="1">
    <location>
        <begin position="185"/>
        <end position="200"/>
    </location>
</feature>
<gene>
    <name evidence="2" type="ORF">AVDCRST_MAG51-2806</name>
</gene>
<sequence length="406" mass="42316">AHSGTEPAARRPAAPRLVDRQPGRSAGVRPRGDDHLHSVYAGLARHLRRQPGCSAAHLQWIRRGVRRHAAGLRTGLRPHRPQAGAGVRPGAGIRRVGAGGVGARPGRPHGCARAPGGGVRGRHGDDTRHGAGPLHRRRPHAHHGADRDEHGPVPAAGHDRRWPDPRATGLAGQLRPDGGAGGASVAGRVASSGPSPAQRAAARRRARTGVRLRPAAARTRLPAVRGHAVVDHGGFLHLPGRCPDRARGLWRDAGTHRLVHHGHPARVHPGQPAHVAPDPQPGRAQPHGVGTGEYGGGVAARDCAGPGRRALAAGPGLAAGPARDRARAACAADTHRNRRPDPRTGGLRGRGRRPDAAADRGRRRLRRRARPARRPGQPGLADAGLDAVRRCGASPPARRGAAAPSL</sequence>
<feature type="compositionally biased region" description="Low complexity" evidence="1">
    <location>
        <begin position="392"/>
        <end position="406"/>
    </location>
</feature>
<reference evidence="2" key="1">
    <citation type="submission" date="2020-02" db="EMBL/GenBank/DDBJ databases">
        <authorList>
            <person name="Meier V. D."/>
        </authorList>
    </citation>
    <scope>NUCLEOTIDE SEQUENCE</scope>
    <source>
        <strain evidence="2">AVDCRST_MAG51</strain>
    </source>
</reference>
<feature type="compositionally biased region" description="Basic residues" evidence="1">
    <location>
        <begin position="201"/>
        <end position="210"/>
    </location>
</feature>
<accession>A0A6J4Q7S6</accession>
<feature type="region of interest" description="Disordered" evidence="1">
    <location>
        <begin position="263"/>
        <end position="293"/>
    </location>
</feature>
<feature type="compositionally biased region" description="Basic residues" evidence="1">
    <location>
        <begin position="361"/>
        <end position="373"/>
    </location>
</feature>
<protein>
    <submittedName>
        <fullName evidence="2">Uncharacterized protein</fullName>
    </submittedName>
</protein>
<feature type="region of interest" description="Disordered" evidence="1">
    <location>
        <begin position="314"/>
        <end position="406"/>
    </location>
</feature>
<evidence type="ECO:0000256" key="1">
    <source>
        <dbReference type="SAM" id="MobiDB-lite"/>
    </source>
</evidence>
<evidence type="ECO:0000313" key="2">
    <source>
        <dbReference type="EMBL" id="CAA9434206.1"/>
    </source>
</evidence>
<feature type="compositionally biased region" description="Low complexity" evidence="1">
    <location>
        <begin position="83"/>
        <end position="96"/>
    </location>
</feature>
<proteinExistence type="predicted"/>
<feature type="region of interest" description="Disordered" evidence="1">
    <location>
        <begin position="1"/>
        <end position="33"/>
    </location>
</feature>
<dbReference type="EMBL" id="CADCUX010000603">
    <property type="protein sequence ID" value="CAA9434206.1"/>
    <property type="molecule type" value="Genomic_DNA"/>
</dbReference>
<organism evidence="2">
    <name type="scientific">uncultured Ramlibacter sp</name>
    <dbReference type="NCBI Taxonomy" id="260755"/>
    <lineage>
        <taxon>Bacteria</taxon>
        <taxon>Pseudomonadati</taxon>
        <taxon>Pseudomonadota</taxon>
        <taxon>Betaproteobacteria</taxon>
        <taxon>Burkholderiales</taxon>
        <taxon>Comamonadaceae</taxon>
        <taxon>Ramlibacter</taxon>
        <taxon>environmental samples</taxon>
    </lineage>
</organism>
<feature type="non-terminal residue" evidence="2">
    <location>
        <position position="406"/>
    </location>
</feature>
<feature type="region of interest" description="Disordered" evidence="1">
    <location>
        <begin position="75"/>
        <end position="210"/>
    </location>
</feature>
<feature type="compositionally biased region" description="Basic and acidic residues" evidence="1">
    <location>
        <begin position="322"/>
        <end position="342"/>
    </location>
</feature>
<feature type="non-terminal residue" evidence="2">
    <location>
        <position position="1"/>
    </location>
</feature>